<keyword evidence="1" id="KW-0812">Transmembrane</keyword>
<reference evidence="2 3" key="1">
    <citation type="submission" date="2011-11" db="EMBL/GenBank/DDBJ databases">
        <authorList>
            <person name="Weinstock G."/>
            <person name="Sodergren E."/>
            <person name="Clifton S."/>
            <person name="Fulton L."/>
            <person name="Fulton B."/>
            <person name="Courtney L."/>
            <person name="Fronick C."/>
            <person name="Harrison M."/>
            <person name="Strong C."/>
            <person name="Farmer C."/>
            <person name="Delahaunty K."/>
            <person name="Markovic C."/>
            <person name="Hall O."/>
            <person name="Minx P."/>
            <person name="Tomlinson C."/>
            <person name="Mitreva M."/>
            <person name="Hou S."/>
            <person name="Chen J."/>
            <person name="Wollam A."/>
            <person name="Pepin K.H."/>
            <person name="Johnson M."/>
            <person name="Bhonagiri V."/>
            <person name="Zhang X."/>
            <person name="Suruliraj S."/>
            <person name="Warren W."/>
            <person name="Chinwalla A."/>
            <person name="Mardis E.R."/>
            <person name="Wilson R.K."/>
        </authorList>
    </citation>
    <scope>NUCLEOTIDE SEQUENCE [LARGE SCALE GENOMIC DNA]</scope>
    <source>
        <strain evidence="2 3">YIT 11816</strain>
    </source>
</reference>
<sequence length="84" mass="9412">MNPLRIIHNLMLFLGIMIVLMFISAGVKDLLLIPKEYHVQVSLGVTFVMAGLFTEKLPQDFLKFFWLDGNHPVTQKSSSSSGSC</sequence>
<keyword evidence="1" id="KW-0472">Membrane</keyword>
<proteinExistence type="predicted"/>
<dbReference type="EMBL" id="AFBQ01000241">
    <property type="protein sequence ID" value="EHY31029.1"/>
    <property type="molecule type" value="Genomic_DNA"/>
</dbReference>
<organism evidence="2 3">
    <name type="scientific">Sutterella parvirubra YIT 11816</name>
    <dbReference type="NCBI Taxonomy" id="762967"/>
    <lineage>
        <taxon>Bacteria</taxon>
        <taxon>Pseudomonadati</taxon>
        <taxon>Pseudomonadota</taxon>
        <taxon>Betaproteobacteria</taxon>
        <taxon>Burkholderiales</taxon>
        <taxon>Sutterellaceae</taxon>
        <taxon>Sutterella</taxon>
    </lineage>
</organism>
<protein>
    <submittedName>
        <fullName evidence="2">Uncharacterized protein</fullName>
    </submittedName>
</protein>
<dbReference type="AlphaFoldDB" id="H3KFS6"/>
<evidence type="ECO:0000256" key="1">
    <source>
        <dbReference type="SAM" id="Phobius"/>
    </source>
</evidence>
<feature type="transmembrane region" description="Helical" evidence="1">
    <location>
        <begin position="37"/>
        <end position="54"/>
    </location>
</feature>
<dbReference type="PATRIC" id="fig|762967.3.peg.1252"/>
<dbReference type="STRING" id="762967.HMPREF9440_01595"/>
<feature type="transmembrane region" description="Helical" evidence="1">
    <location>
        <begin position="7"/>
        <end position="25"/>
    </location>
</feature>
<evidence type="ECO:0000313" key="3">
    <source>
        <dbReference type="Proteomes" id="UP000004956"/>
    </source>
</evidence>
<name>H3KFS6_9BURK</name>
<dbReference type="RefSeq" id="WP_008542625.1">
    <property type="nucleotide sequence ID" value="NZ_JH604984.1"/>
</dbReference>
<keyword evidence="3" id="KW-1185">Reference proteome</keyword>
<keyword evidence="1" id="KW-1133">Transmembrane helix</keyword>
<gene>
    <name evidence="2" type="ORF">HMPREF9440_01595</name>
</gene>
<evidence type="ECO:0000313" key="2">
    <source>
        <dbReference type="EMBL" id="EHY31029.1"/>
    </source>
</evidence>
<comment type="caution">
    <text evidence="2">The sequence shown here is derived from an EMBL/GenBank/DDBJ whole genome shotgun (WGS) entry which is preliminary data.</text>
</comment>
<dbReference type="Proteomes" id="UP000004956">
    <property type="component" value="Unassembled WGS sequence"/>
</dbReference>
<accession>H3KFS6</accession>
<dbReference type="HOGENOM" id="CLU_2526292_0_0_4"/>